<name>A0A0C6EP63_PSEAI</name>
<comment type="caution">
    <text evidence="1">The sequence shown here is derived from an EMBL/GenBank/DDBJ whole genome shotgun (WGS) entry which is preliminary data.</text>
</comment>
<sequence length="345" mass="36325">MSQALSIVASGMVSAVGLSAPASCAAIRCALDNFQETRFIDQGGEWLVGAPVMLPEPSSGYAQLVGMAAMAIAECVAGLPAEDIREMPLLLGVAEVDRPGRLAGLEQPLLQAIEERLGYRFHERSCVIPRGRVSAAVALLNARKLIEQGCSKVLIAGVDSYLTAATLAAYQERDRLLGSHCQDGFIPGEGAAAVLVTAACASEEPQLLCLGLGFGVEKATVESEGLPLRADGLTQAVKAAFADCGFGYELVDYRLADLPGEQYYFKEAALALSRTLRVRKERVELWSPADCIGECGAMTGPALLCIALAASRKGYAHGPQVLCHSGNDAGERAAVVLGYQRVRAN</sequence>
<dbReference type="NCBIfam" id="NF004798">
    <property type="entry name" value="PRK06147.1"/>
    <property type="match status" value="1"/>
</dbReference>
<proteinExistence type="predicted"/>
<evidence type="ECO:0000313" key="2">
    <source>
        <dbReference type="Proteomes" id="UP000270834"/>
    </source>
</evidence>
<evidence type="ECO:0000313" key="1">
    <source>
        <dbReference type="EMBL" id="RMS58514.1"/>
    </source>
</evidence>
<dbReference type="Proteomes" id="UP000270834">
    <property type="component" value="Unassembled WGS sequence"/>
</dbReference>
<dbReference type="InterPro" id="IPR016039">
    <property type="entry name" value="Thiolase-like"/>
</dbReference>
<organism evidence="1 2">
    <name type="scientific">Pseudomonas aeruginosa</name>
    <dbReference type="NCBI Taxonomy" id="287"/>
    <lineage>
        <taxon>Bacteria</taxon>
        <taxon>Pseudomonadati</taxon>
        <taxon>Pseudomonadota</taxon>
        <taxon>Gammaproteobacteria</taxon>
        <taxon>Pseudomonadales</taxon>
        <taxon>Pseudomonadaceae</taxon>
        <taxon>Pseudomonas</taxon>
    </lineage>
</organism>
<dbReference type="AlphaFoldDB" id="A0A0C6EP63"/>
<protein>
    <submittedName>
        <fullName evidence="1">Uncharacterized protein</fullName>
    </submittedName>
</protein>
<reference evidence="1 2" key="1">
    <citation type="submission" date="2018-08" db="EMBL/GenBank/DDBJ databases">
        <title>Recombination of ecologically and evolutionarily significant loci maintains genetic cohesion in the Pseudomonas syringae species complex.</title>
        <authorList>
            <person name="Dillon M."/>
            <person name="Thakur S."/>
            <person name="Almeida R.N.D."/>
            <person name="Weir B.S."/>
            <person name="Guttman D.S."/>
        </authorList>
    </citation>
    <scope>NUCLEOTIDE SEQUENCE [LARGE SCALE GENOMIC DNA]</scope>
    <source>
        <strain evidence="1 2">ICMP 7846</strain>
    </source>
</reference>
<dbReference type="GO" id="GO:0016746">
    <property type="term" value="F:acyltransferase activity"/>
    <property type="evidence" value="ECO:0007669"/>
    <property type="project" value="InterPro"/>
</dbReference>
<gene>
    <name evidence="1" type="ORF">ALP65_01843</name>
</gene>
<dbReference type="SUPFAM" id="SSF53901">
    <property type="entry name" value="Thiolase-like"/>
    <property type="match status" value="2"/>
</dbReference>
<dbReference type="RefSeq" id="WP_003110648.1">
    <property type="nucleotide sequence ID" value="NZ_AP014651.1"/>
</dbReference>
<accession>A0A0C6EP63</accession>
<dbReference type="Gene3D" id="3.40.47.10">
    <property type="match status" value="1"/>
</dbReference>
<dbReference type="EMBL" id="RBSQ01000415">
    <property type="protein sequence ID" value="RMS58514.1"/>
    <property type="molecule type" value="Genomic_DNA"/>
</dbReference>